<dbReference type="PROSITE" id="PS50111">
    <property type="entry name" value="CHEMOTAXIS_TRANSDUC_2"/>
    <property type="match status" value="1"/>
</dbReference>
<feature type="transmembrane region" description="Helical" evidence="9">
    <location>
        <begin position="201"/>
        <end position="221"/>
    </location>
</feature>
<dbReference type="RefSeq" id="WP_069328702.1">
    <property type="nucleotide sequence ID" value="NZ_MDER01000061.1"/>
</dbReference>
<dbReference type="InterPro" id="IPR004090">
    <property type="entry name" value="Chemotax_Me-accpt_rcpt"/>
</dbReference>
<protein>
    <submittedName>
        <fullName evidence="12">Methyl-accepting chemotaxis protein McpC</fullName>
    </submittedName>
</protein>
<keyword evidence="9" id="KW-1133">Transmembrane helix</keyword>
<comment type="similarity">
    <text evidence="7">Belongs to the methyl-accepting chemotaxis (MCP) protein family.</text>
</comment>
<proteinExistence type="inferred from homology"/>
<evidence type="ECO:0000256" key="2">
    <source>
        <dbReference type="ARBA" id="ARBA00022475"/>
    </source>
</evidence>
<dbReference type="PANTHER" id="PTHR32089:SF114">
    <property type="entry name" value="METHYL-ACCEPTING CHEMOTAXIS PROTEIN MCPB"/>
    <property type="match status" value="1"/>
</dbReference>
<dbReference type="PRINTS" id="PR00260">
    <property type="entry name" value="CHEMTRNSDUCR"/>
</dbReference>
<dbReference type="CDD" id="cd18773">
    <property type="entry name" value="PDC1_HK_sensor"/>
    <property type="match status" value="1"/>
</dbReference>
<dbReference type="GO" id="GO:0007165">
    <property type="term" value="P:signal transduction"/>
    <property type="evidence" value="ECO:0007669"/>
    <property type="project" value="UniProtKB-KW"/>
</dbReference>
<keyword evidence="3" id="KW-0488">Methylation</keyword>
<dbReference type="EMBL" id="MDER01000061">
    <property type="protein sequence ID" value="ODP27302.1"/>
    <property type="molecule type" value="Genomic_DNA"/>
</dbReference>
<evidence type="ECO:0000256" key="5">
    <source>
        <dbReference type="ARBA" id="ARBA00023136"/>
    </source>
</evidence>
<keyword evidence="13" id="KW-1185">Reference proteome</keyword>
<reference evidence="12 13" key="1">
    <citation type="submission" date="2016-08" db="EMBL/GenBank/DDBJ databases">
        <title>Genome sequencing of Paenibacillus sp. TI45-13ar, isolated from Korean traditional nuruk.</title>
        <authorList>
            <person name="Kim S.-J."/>
        </authorList>
    </citation>
    <scope>NUCLEOTIDE SEQUENCE [LARGE SCALE GENOMIC DNA]</scope>
    <source>
        <strain evidence="12 13">TI45-13ar</strain>
    </source>
</reference>
<dbReference type="SUPFAM" id="SSF58104">
    <property type="entry name" value="Methyl-accepting chemotaxis protein (MCP) signaling domain"/>
    <property type="match status" value="1"/>
</dbReference>
<keyword evidence="2" id="KW-1003">Cell membrane</keyword>
<dbReference type="Proteomes" id="UP000094578">
    <property type="component" value="Unassembled WGS sequence"/>
</dbReference>
<dbReference type="AlphaFoldDB" id="A0A1E3L0I1"/>
<dbReference type="Gene3D" id="6.10.340.10">
    <property type="match status" value="1"/>
</dbReference>
<organism evidence="12 13">
    <name type="scientific">Paenibacillus nuruki</name>
    <dbReference type="NCBI Taxonomy" id="1886670"/>
    <lineage>
        <taxon>Bacteria</taxon>
        <taxon>Bacillati</taxon>
        <taxon>Bacillota</taxon>
        <taxon>Bacilli</taxon>
        <taxon>Bacillales</taxon>
        <taxon>Paenibacillaceae</taxon>
        <taxon>Paenibacillus</taxon>
    </lineage>
</organism>
<dbReference type="GO" id="GO:0004888">
    <property type="term" value="F:transmembrane signaling receptor activity"/>
    <property type="evidence" value="ECO:0007669"/>
    <property type="project" value="InterPro"/>
</dbReference>
<evidence type="ECO:0000256" key="9">
    <source>
        <dbReference type="SAM" id="Phobius"/>
    </source>
</evidence>
<dbReference type="PROSITE" id="PS50885">
    <property type="entry name" value="HAMP"/>
    <property type="match status" value="1"/>
</dbReference>
<evidence type="ECO:0000259" key="10">
    <source>
        <dbReference type="PROSITE" id="PS50111"/>
    </source>
</evidence>
<keyword evidence="6 8" id="KW-0807">Transducer</keyword>
<dbReference type="PANTHER" id="PTHR32089">
    <property type="entry name" value="METHYL-ACCEPTING CHEMOTAXIS PROTEIN MCPB"/>
    <property type="match status" value="1"/>
</dbReference>
<dbReference type="Pfam" id="PF00015">
    <property type="entry name" value="MCPsignal"/>
    <property type="match status" value="1"/>
</dbReference>
<dbReference type="STRING" id="1886670.PTI45_03311"/>
<dbReference type="Gene3D" id="1.10.287.950">
    <property type="entry name" value="Methyl-accepting chemotaxis protein"/>
    <property type="match status" value="1"/>
</dbReference>
<evidence type="ECO:0000256" key="8">
    <source>
        <dbReference type="PROSITE-ProRule" id="PRU00284"/>
    </source>
</evidence>
<gene>
    <name evidence="12" type="ORF">PTI45_03311</name>
</gene>
<keyword evidence="5 9" id="KW-0472">Membrane</keyword>
<comment type="caution">
    <text evidence="12">The sequence shown here is derived from an EMBL/GenBank/DDBJ whole genome shotgun (WGS) entry which is preliminary data.</text>
</comment>
<evidence type="ECO:0000256" key="6">
    <source>
        <dbReference type="ARBA" id="ARBA00023224"/>
    </source>
</evidence>
<dbReference type="GO" id="GO:0006935">
    <property type="term" value="P:chemotaxis"/>
    <property type="evidence" value="ECO:0007669"/>
    <property type="project" value="UniProtKB-KW"/>
</dbReference>
<accession>A0A1E3L0I1</accession>
<feature type="domain" description="Methyl-accepting transducer" evidence="10">
    <location>
        <begin position="293"/>
        <end position="550"/>
    </location>
</feature>
<dbReference type="InterPro" id="IPR003660">
    <property type="entry name" value="HAMP_dom"/>
</dbReference>
<dbReference type="PATRIC" id="fig|1886670.3.peg.3367"/>
<comment type="subcellular location">
    <subcellularLocation>
        <location evidence="1">Cell membrane</location>
    </subcellularLocation>
</comment>
<dbReference type="GO" id="GO:0005886">
    <property type="term" value="C:plasma membrane"/>
    <property type="evidence" value="ECO:0007669"/>
    <property type="project" value="UniProtKB-SubCell"/>
</dbReference>
<evidence type="ECO:0000256" key="4">
    <source>
        <dbReference type="ARBA" id="ARBA00022500"/>
    </source>
</evidence>
<name>A0A1E3L0I1_9BACL</name>
<keyword evidence="9" id="KW-0812">Transmembrane</keyword>
<evidence type="ECO:0000256" key="3">
    <source>
        <dbReference type="ARBA" id="ARBA00022481"/>
    </source>
</evidence>
<feature type="transmembrane region" description="Helical" evidence="9">
    <location>
        <begin position="15"/>
        <end position="38"/>
    </location>
</feature>
<evidence type="ECO:0000313" key="13">
    <source>
        <dbReference type="Proteomes" id="UP000094578"/>
    </source>
</evidence>
<dbReference type="SUPFAM" id="SSF103190">
    <property type="entry name" value="Sensory domain-like"/>
    <property type="match status" value="1"/>
</dbReference>
<dbReference type="InterPro" id="IPR029151">
    <property type="entry name" value="Sensor-like_sf"/>
</dbReference>
<evidence type="ECO:0000313" key="12">
    <source>
        <dbReference type="EMBL" id="ODP27302.1"/>
    </source>
</evidence>
<feature type="domain" description="HAMP" evidence="11">
    <location>
        <begin position="222"/>
        <end position="274"/>
    </location>
</feature>
<dbReference type="SMART" id="SM00283">
    <property type="entry name" value="MA"/>
    <property type="match status" value="1"/>
</dbReference>
<evidence type="ECO:0000256" key="1">
    <source>
        <dbReference type="ARBA" id="ARBA00004236"/>
    </source>
</evidence>
<evidence type="ECO:0000259" key="11">
    <source>
        <dbReference type="PROSITE" id="PS50885"/>
    </source>
</evidence>
<keyword evidence="4" id="KW-0145">Chemotaxis</keyword>
<evidence type="ECO:0000256" key="7">
    <source>
        <dbReference type="ARBA" id="ARBA00029447"/>
    </source>
</evidence>
<dbReference type="InterPro" id="IPR004089">
    <property type="entry name" value="MCPsignal_dom"/>
</dbReference>
<sequence length="579" mass="64395">MKRGKKIKLGLRLKLYLMIIVPLIIVAVLTMFITQILIKDAALSTMQYNNQNLAKNTIANLNLAAIEKLGTSKNPEQLQEYRDLRDQLTMLRQETGSLYIYLFNYVDGKWFYTVDGAAWDDEDYSKYGDEFEFSSGIAPEVLSEQMVTTDVATDPTWGELFSTFSPIKDPSGKTVGYLGIDISASAVNTVYSSTLKQAYQMVIPVFTVVLLIAVLCAMAFIRRMLRQVGEIKTSMENVTKGDLTVQSKRITGDQLGDISDLNNAMVAHITDMITNIQNSSHTLQESSQYISKVSEGTLRQTEELSRAIHEIATGSTQQAQQTDEAVQHSERLGQIIDEVGSYVDRFGDTARQLTEVREQVTQEHQRLLAQGKQNVQQMQHMQLMSRTLAEQSQQAANVSGQVQSIVKQTQILALNASIEASRAGEAGKGFAVVASEMRSLAQQSEDSIREIDMILGSFVEQINSMSGQFDTTMQSADRQESQITECMETFEQVSQVSEEVHGLAVNLADRTAHMQNIRHEVEEQLSYIASATEETSAMTEEVSASAQEQEQSVTELSTISQNLTTLSSQLQTLTNKFIV</sequence>